<reference evidence="2" key="1">
    <citation type="journal article" date="2019" name="Int. J. Syst. Evol. Microbiol.">
        <title>The Global Catalogue of Microorganisms (GCM) 10K type strain sequencing project: providing services to taxonomists for standard genome sequencing and annotation.</title>
        <authorList>
            <consortium name="The Broad Institute Genomics Platform"/>
            <consortium name="The Broad Institute Genome Sequencing Center for Infectious Disease"/>
            <person name="Wu L."/>
            <person name="Ma J."/>
        </authorList>
    </citation>
    <scope>NUCLEOTIDE SEQUENCE [LARGE SCALE GENOMIC DNA]</scope>
    <source>
        <strain evidence="2">JCM 4147</strain>
    </source>
</reference>
<sequence>MRHADTVDGLVLGFTGSRRRPHHLALVVGDKGAPAWMSARLEPVLAARIGEALGGAEVVGERRAEGELYTRVETDLVVAALAGYGSARHPQCGPDAVRVSCRGAPGVDRRSPS</sequence>
<name>A0ABW1GM96_9ACTN</name>
<comment type="caution">
    <text evidence="1">The sequence shown here is derived from an EMBL/GenBank/DDBJ whole genome shotgun (WGS) entry which is preliminary data.</text>
</comment>
<evidence type="ECO:0000313" key="1">
    <source>
        <dbReference type="EMBL" id="MFC5914777.1"/>
    </source>
</evidence>
<keyword evidence="2" id="KW-1185">Reference proteome</keyword>
<accession>A0ABW1GM96</accession>
<dbReference type="RefSeq" id="WP_344515418.1">
    <property type="nucleotide sequence ID" value="NZ_BAAATU010000033.1"/>
</dbReference>
<dbReference type="EMBL" id="JBHSPU010000014">
    <property type="protein sequence ID" value="MFC5914777.1"/>
    <property type="molecule type" value="Genomic_DNA"/>
</dbReference>
<dbReference type="Proteomes" id="UP001596200">
    <property type="component" value="Unassembled WGS sequence"/>
</dbReference>
<protein>
    <submittedName>
        <fullName evidence="1">Uncharacterized protein</fullName>
    </submittedName>
</protein>
<organism evidence="1 2">
    <name type="scientific">Streptomyces pulveraceus</name>
    <dbReference type="NCBI Taxonomy" id="68258"/>
    <lineage>
        <taxon>Bacteria</taxon>
        <taxon>Bacillati</taxon>
        <taxon>Actinomycetota</taxon>
        <taxon>Actinomycetes</taxon>
        <taxon>Kitasatosporales</taxon>
        <taxon>Streptomycetaceae</taxon>
        <taxon>Streptomyces</taxon>
    </lineage>
</organism>
<gene>
    <name evidence="1" type="ORF">ACFP1B_15285</name>
</gene>
<proteinExistence type="predicted"/>
<evidence type="ECO:0000313" key="2">
    <source>
        <dbReference type="Proteomes" id="UP001596200"/>
    </source>
</evidence>